<dbReference type="SUPFAM" id="SSF52540">
    <property type="entry name" value="P-loop containing nucleoside triphosphate hydrolases"/>
    <property type="match status" value="1"/>
</dbReference>
<dbReference type="PANTHER" id="PTHR30050">
    <property type="entry name" value="CHROMOSOMAL REPLICATION INITIATOR PROTEIN DNAA"/>
    <property type="match status" value="1"/>
</dbReference>
<accession>A0ABC9VG64</accession>
<dbReference type="InterPro" id="IPR002611">
    <property type="entry name" value="IstB_ATP-bd"/>
</dbReference>
<dbReference type="Pfam" id="PF01695">
    <property type="entry name" value="IstB_IS21"/>
    <property type="match status" value="1"/>
</dbReference>
<reference evidence="2 3" key="1">
    <citation type="journal article" date="2014" name="Appl. Microbiol. Biotechnol.">
        <title>Transformable facultative thermophile Geobacillus stearothermophilus NUB3621 as a host strain for metabolic engineering.</title>
        <authorList>
            <person name="Blanchard K."/>
            <person name="Robic S."/>
            <person name="Matsumura I."/>
        </authorList>
    </citation>
    <scope>NUCLEOTIDE SEQUENCE [LARGE SCALE GENOMIC DNA]</scope>
    <source>
        <strain evidence="2 3">NUB3621</strain>
    </source>
</reference>
<evidence type="ECO:0000259" key="1">
    <source>
        <dbReference type="Pfam" id="PF01695"/>
    </source>
</evidence>
<protein>
    <submittedName>
        <fullName evidence="2">DnaA-like Chromosomal replication initiator protein</fullName>
    </submittedName>
</protein>
<organism evidence="2 3">
    <name type="scientific">Parageobacillus genomosp. 1</name>
    <dbReference type="NCBI Taxonomy" id="1295642"/>
    <lineage>
        <taxon>Bacteria</taxon>
        <taxon>Bacillati</taxon>
        <taxon>Bacillota</taxon>
        <taxon>Bacilli</taxon>
        <taxon>Bacillales</taxon>
        <taxon>Anoxybacillaceae</taxon>
        <taxon>Parageobacillus</taxon>
    </lineage>
</organism>
<sequence length="270" mass="31265">MQAIHTLISSRFQIVGKRICESCGSEVSIIKTVFNGEEKEISHCLQCETKKLEQECNDYYKEREKRKAEMIFERFSFISDDLLNANFDNYIPDHPSKEEAKKKAQWYAKNFPSILNKEYDWQSLLFQGGYGLGKSHLAYSIAQYVKKLGYVVIFLDSPSLLRVIRESYGKDSHFTESEILEMCYEADLLVLDDIGAEYVKSENGLESWATDKLFQVIYARMGKPTIYTTNYKSDELIAKYGQHGGRIVSRMMKGTKVIKFEGKDYRLKGF</sequence>
<dbReference type="InterPro" id="IPR027417">
    <property type="entry name" value="P-loop_NTPase"/>
</dbReference>
<comment type="caution">
    <text evidence="2">The sequence shown here is derived from an EMBL/GenBank/DDBJ whole genome shotgun (WGS) entry which is preliminary data.</text>
</comment>
<evidence type="ECO:0000313" key="3">
    <source>
        <dbReference type="Proteomes" id="UP000023566"/>
    </source>
</evidence>
<gene>
    <name evidence="2" type="ORF">H839_08154</name>
</gene>
<dbReference type="Proteomes" id="UP000023566">
    <property type="component" value="Chromosome"/>
</dbReference>
<dbReference type="Gene3D" id="3.40.50.300">
    <property type="entry name" value="P-loop containing nucleotide triphosphate hydrolases"/>
    <property type="match status" value="1"/>
</dbReference>
<dbReference type="EMBL" id="AOTZ01000004">
    <property type="protein sequence ID" value="EZP77590.1"/>
    <property type="molecule type" value="Genomic_DNA"/>
</dbReference>
<dbReference type="CDD" id="cd00009">
    <property type="entry name" value="AAA"/>
    <property type="match status" value="1"/>
</dbReference>
<keyword evidence="3" id="KW-1185">Reference proteome</keyword>
<name>A0ABC9VG64_9BACL</name>
<evidence type="ECO:0000313" key="2">
    <source>
        <dbReference type="EMBL" id="EZP77590.1"/>
    </source>
</evidence>
<dbReference type="AlphaFoldDB" id="A0ABC9VG64"/>
<proteinExistence type="predicted"/>
<dbReference type="RefSeq" id="WP_052351458.1">
    <property type="nucleotide sequence ID" value="NZ_CM002692.1"/>
</dbReference>
<dbReference type="PANTHER" id="PTHR30050:SF4">
    <property type="entry name" value="ATP-BINDING PROTEIN RV3427C IN INSERTION SEQUENCE-RELATED"/>
    <property type="match status" value="1"/>
</dbReference>
<feature type="domain" description="IstB-like ATP-binding" evidence="1">
    <location>
        <begin position="122"/>
        <end position="268"/>
    </location>
</feature>